<reference evidence="12" key="1">
    <citation type="submission" date="2019-07" db="EMBL/GenBank/DDBJ databases">
        <title>Annotation for the trematode Paragonimus miyazaki's.</title>
        <authorList>
            <person name="Choi Y.-J."/>
        </authorList>
    </citation>
    <scope>NUCLEOTIDE SEQUENCE</scope>
    <source>
        <strain evidence="12">Japan</strain>
    </source>
</reference>
<dbReference type="SUPFAM" id="SSF57850">
    <property type="entry name" value="RING/U-box"/>
    <property type="match status" value="1"/>
</dbReference>
<dbReference type="InterPro" id="IPR058730">
    <property type="entry name" value="U-box_ZFPL1-like"/>
</dbReference>
<dbReference type="PANTHER" id="PTHR12981">
    <property type="entry name" value="ZINC FINGER PROTEIN-LIKE 1"/>
    <property type="match status" value="1"/>
</dbReference>
<evidence type="ECO:0000256" key="3">
    <source>
        <dbReference type="ARBA" id="ARBA00022692"/>
    </source>
</evidence>
<dbReference type="Pfam" id="PF25993">
    <property type="entry name" value="zf-B_box_ZFPL1"/>
    <property type="match status" value="1"/>
</dbReference>
<keyword evidence="3 10" id="KW-0812">Transmembrane</keyword>
<dbReference type="Pfam" id="PF25998">
    <property type="entry name" value="U-box_ZFPL1"/>
    <property type="match status" value="1"/>
</dbReference>
<evidence type="ECO:0000256" key="2">
    <source>
        <dbReference type="ARBA" id="ARBA00005561"/>
    </source>
</evidence>
<evidence type="ECO:0000256" key="9">
    <source>
        <dbReference type="PROSITE-ProRule" id="PRU00175"/>
    </source>
</evidence>
<dbReference type="InterPro" id="IPR058731">
    <property type="entry name" value="Znf-B_box_ZFPL1-like"/>
</dbReference>
<evidence type="ECO:0000256" key="7">
    <source>
        <dbReference type="ARBA" id="ARBA00022989"/>
    </source>
</evidence>
<feature type="domain" description="RING-type" evidence="11">
    <location>
        <begin position="53"/>
        <end position="102"/>
    </location>
</feature>
<evidence type="ECO:0000256" key="4">
    <source>
        <dbReference type="ARBA" id="ARBA00022723"/>
    </source>
</evidence>
<dbReference type="EMBL" id="JTDE01021500">
    <property type="protein sequence ID" value="KAF7232847.1"/>
    <property type="molecule type" value="Genomic_DNA"/>
</dbReference>
<evidence type="ECO:0000256" key="10">
    <source>
        <dbReference type="SAM" id="Phobius"/>
    </source>
</evidence>
<comment type="similarity">
    <text evidence="2">Belongs to the ZFPL1 family.</text>
</comment>
<comment type="caution">
    <text evidence="12">The sequence shown here is derived from an EMBL/GenBank/DDBJ whole genome shotgun (WGS) entry which is preliminary data.</text>
</comment>
<dbReference type="AlphaFoldDB" id="A0A8S9YEI8"/>
<evidence type="ECO:0000256" key="5">
    <source>
        <dbReference type="ARBA" id="ARBA00022771"/>
    </source>
</evidence>
<protein>
    <submittedName>
        <fullName evidence="12">Zinc finger protein like 1</fullName>
    </submittedName>
</protein>
<dbReference type="Gene3D" id="3.30.40.10">
    <property type="entry name" value="Zinc/RING finger domain, C3HC4 (zinc finger)"/>
    <property type="match status" value="1"/>
</dbReference>
<keyword evidence="13" id="KW-1185">Reference proteome</keyword>
<comment type="subcellular location">
    <subcellularLocation>
        <location evidence="1">Membrane</location>
        <topology evidence="1">Single-pass membrane protein</topology>
    </subcellularLocation>
</comment>
<evidence type="ECO:0000313" key="13">
    <source>
        <dbReference type="Proteomes" id="UP000822476"/>
    </source>
</evidence>
<evidence type="ECO:0000259" key="11">
    <source>
        <dbReference type="PROSITE" id="PS50089"/>
    </source>
</evidence>
<evidence type="ECO:0000256" key="1">
    <source>
        <dbReference type="ARBA" id="ARBA00004167"/>
    </source>
</evidence>
<organism evidence="12 13">
    <name type="scientific">Paragonimus skrjabini miyazakii</name>
    <dbReference type="NCBI Taxonomy" id="59628"/>
    <lineage>
        <taxon>Eukaryota</taxon>
        <taxon>Metazoa</taxon>
        <taxon>Spiralia</taxon>
        <taxon>Lophotrochozoa</taxon>
        <taxon>Platyhelminthes</taxon>
        <taxon>Trematoda</taxon>
        <taxon>Digenea</taxon>
        <taxon>Plagiorchiida</taxon>
        <taxon>Troglotremata</taxon>
        <taxon>Troglotrematidae</taxon>
        <taxon>Paragonimus</taxon>
    </lineage>
</organism>
<dbReference type="PROSITE" id="PS50089">
    <property type="entry name" value="ZF_RING_2"/>
    <property type="match status" value="1"/>
</dbReference>
<keyword evidence="4" id="KW-0479">Metal-binding</keyword>
<evidence type="ECO:0000256" key="8">
    <source>
        <dbReference type="ARBA" id="ARBA00023136"/>
    </source>
</evidence>
<evidence type="ECO:0000313" key="12">
    <source>
        <dbReference type="EMBL" id="KAF7232847.1"/>
    </source>
</evidence>
<dbReference type="Proteomes" id="UP000822476">
    <property type="component" value="Unassembled WGS sequence"/>
</dbReference>
<keyword evidence="6" id="KW-0862">Zinc</keyword>
<dbReference type="GO" id="GO:0008270">
    <property type="term" value="F:zinc ion binding"/>
    <property type="evidence" value="ECO:0007669"/>
    <property type="project" value="UniProtKB-KW"/>
</dbReference>
<accession>A0A8S9YEI8</accession>
<dbReference type="OrthoDB" id="1916590at2759"/>
<dbReference type="InterPro" id="IPR013083">
    <property type="entry name" value="Znf_RING/FYVE/PHD"/>
</dbReference>
<dbReference type="InterPro" id="IPR001841">
    <property type="entry name" value="Znf_RING"/>
</dbReference>
<sequence length="349" mass="39103">MGLCKCERRRVTTLFCFEHRVNVCEFCLVSSHEKCIVKSYLRWLKDSNFDPSCGICHERFDESDKKCVRLVCLDVFHRDCLNQLVLSAPPTTAPAGYVCPSCGHPIIPYINQGGPVAEALRNVLNDVDWAKCELTGPNGRSQPSLPNKFDASLPLNTSGYINGIATLTGNEKLLDPHLDRVARQFLSGQDVPVTEFRTPIVQADTSANYPPNHNLVFQPSPTALRRDAPINVNSVSAYPNRLDDEDKYKRRVAFSGLIRTFKSTVSRQCSPTHLRKRRTIIMVLIVCLLGLFLFSNIHSRDFSDLTDVDPLLDPRLNPHIVVDHGAAAVVNHALADRRETQLKSAERLD</sequence>
<dbReference type="GO" id="GO:0016020">
    <property type="term" value="C:membrane"/>
    <property type="evidence" value="ECO:0007669"/>
    <property type="project" value="UniProtKB-SubCell"/>
</dbReference>
<proteinExistence type="inferred from homology"/>
<keyword evidence="8 10" id="KW-0472">Membrane</keyword>
<dbReference type="GO" id="GO:0005794">
    <property type="term" value="C:Golgi apparatus"/>
    <property type="evidence" value="ECO:0007669"/>
    <property type="project" value="TreeGrafter"/>
</dbReference>
<feature type="transmembrane region" description="Helical" evidence="10">
    <location>
        <begin position="280"/>
        <end position="297"/>
    </location>
</feature>
<gene>
    <name evidence="12" type="ORF">EG68_10134</name>
</gene>
<keyword evidence="7 10" id="KW-1133">Transmembrane helix</keyword>
<dbReference type="InterPro" id="IPR039043">
    <property type="entry name" value="ZFPL1"/>
</dbReference>
<dbReference type="PANTHER" id="PTHR12981:SF0">
    <property type="entry name" value="ZINC FINGER PROTEIN-LIKE 1"/>
    <property type="match status" value="1"/>
</dbReference>
<keyword evidence="5 9" id="KW-0863">Zinc-finger</keyword>
<evidence type="ECO:0000256" key="6">
    <source>
        <dbReference type="ARBA" id="ARBA00022833"/>
    </source>
</evidence>
<name>A0A8S9YEI8_9TREM</name>